<keyword evidence="2" id="KW-1185">Reference proteome</keyword>
<evidence type="ECO:0000313" key="1">
    <source>
        <dbReference type="EMBL" id="GFH14989.1"/>
    </source>
</evidence>
<comment type="caution">
    <text evidence="1">The sequence shown here is derived from an EMBL/GenBank/DDBJ whole genome shotgun (WGS) entry which is preliminary data.</text>
</comment>
<accession>A0A699Z754</accession>
<dbReference type="AlphaFoldDB" id="A0A699Z754"/>
<dbReference type="EMBL" id="BLLF01000791">
    <property type="protein sequence ID" value="GFH14989.1"/>
    <property type="molecule type" value="Genomic_DNA"/>
</dbReference>
<proteinExistence type="predicted"/>
<gene>
    <name evidence="1" type="ORF">HaLaN_11135</name>
</gene>
<organism evidence="1 2">
    <name type="scientific">Haematococcus lacustris</name>
    <name type="common">Green alga</name>
    <name type="synonym">Haematococcus pluvialis</name>
    <dbReference type="NCBI Taxonomy" id="44745"/>
    <lineage>
        <taxon>Eukaryota</taxon>
        <taxon>Viridiplantae</taxon>
        <taxon>Chlorophyta</taxon>
        <taxon>core chlorophytes</taxon>
        <taxon>Chlorophyceae</taxon>
        <taxon>CS clade</taxon>
        <taxon>Chlamydomonadales</taxon>
        <taxon>Haematococcaceae</taxon>
        <taxon>Haematococcus</taxon>
    </lineage>
</organism>
<dbReference type="Proteomes" id="UP000485058">
    <property type="component" value="Unassembled WGS sequence"/>
</dbReference>
<reference evidence="1 2" key="1">
    <citation type="submission" date="2020-02" db="EMBL/GenBank/DDBJ databases">
        <title>Draft genome sequence of Haematococcus lacustris strain NIES-144.</title>
        <authorList>
            <person name="Morimoto D."/>
            <person name="Nakagawa S."/>
            <person name="Yoshida T."/>
            <person name="Sawayama S."/>
        </authorList>
    </citation>
    <scope>NUCLEOTIDE SEQUENCE [LARGE SCALE GENOMIC DNA]</scope>
    <source>
        <strain evidence="1 2">NIES-144</strain>
    </source>
</reference>
<sequence>MSLRSTPAGSGLELFSAGARLNVIKPFTRVDSVSHIWCDICKADRHASFLYCLICSTSEVYLGLTPPAYDCDEEDGDGEDCFPLTFRLKTYAFHLPCPFVPRSCCIWRWTCGPSLVDVRIAVAVDLPSDSCVLLILSTLLLFGSNSSSRCFAFKCASIAALAITTPSNVASTEAVAATTTVNPGCGVFWCDVWSGARRHHGARAL</sequence>
<protein>
    <submittedName>
        <fullName evidence="1">Uncharacterized protein</fullName>
    </submittedName>
</protein>
<name>A0A699Z754_HAELA</name>
<evidence type="ECO:0000313" key="2">
    <source>
        <dbReference type="Proteomes" id="UP000485058"/>
    </source>
</evidence>